<feature type="compositionally biased region" description="Gly residues" evidence="2">
    <location>
        <begin position="204"/>
        <end position="214"/>
    </location>
</feature>
<dbReference type="InterPro" id="IPR027417">
    <property type="entry name" value="P-loop_NTPase"/>
</dbReference>
<proteinExistence type="predicted"/>
<dbReference type="EMBL" id="CAUYUJ010017338">
    <property type="protein sequence ID" value="CAK0873940.1"/>
    <property type="molecule type" value="Genomic_DNA"/>
</dbReference>
<accession>A0ABN9VL10</accession>
<name>A0ABN9VL10_9DINO</name>
<dbReference type="Gene3D" id="3.40.50.300">
    <property type="entry name" value="P-loop containing nucleotide triphosphate hydrolases"/>
    <property type="match status" value="1"/>
</dbReference>
<comment type="caution">
    <text evidence="3">The sequence shown here is derived from an EMBL/GenBank/DDBJ whole genome shotgun (WGS) entry which is preliminary data.</text>
</comment>
<organism evidence="3 4">
    <name type="scientific">Prorocentrum cordatum</name>
    <dbReference type="NCBI Taxonomy" id="2364126"/>
    <lineage>
        <taxon>Eukaryota</taxon>
        <taxon>Sar</taxon>
        <taxon>Alveolata</taxon>
        <taxon>Dinophyceae</taxon>
        <taxon>Prorocentrales</taxon>
        <taxon>Prorocentraceae</taxon>
        <taxon>Prorocentrum</taxon>
    </lineage>
</organism>
<feature type="compositionally biased region" description="Low complexity" evidence="2">
    <location>
        <begin position="193"/>
        <end position="203"/>
    </location>
</feature>
<dbReference type="SUPFAM" id="SSF52540">
    <property type="entry name" value="P-loop containing nucleoside triphosphate hydrolases"/>
    <property type="match status" value="1"/>
</dbReference>
<dbReference type="InterPro" id="IPR001806">
    <property type="entry name" value="Small_GTPase"/>
</dbReference>
<feature type="region of interest" description="Disordered" evidence="2">
    <location>
        <begin position="138"/>
        <end position="166"/>
    </location>
</feature>
<evidence type="ECO:0000313" key="3">
    <source>
        <dbReference type="EMBL" id="CAK0873940.1"/>
    </source>
</evidence>
<dbReference type="Proteomes" id="UP001189429">
    <property type="component" value="Unassembled WGS sequence"/>
</dbReference>
<protein>
    <submittedName>
        <fullName evidence="3">Uncharacterized protein</fullName>
    </submittedName>
</protein>
<evidence type="ECO:0000256" key="2">
    <source>
        <dbReference type="SAM" id="MobiDB-lite"/>
    </source>
</evidence>
<feature type="compositionally biased region" description="Low complexity" evidence="2">
    <location>
        <begin position="156"/>
        <end position="166"/>
    </location>
</feature>
<gene>
    <name evidence="3" type="ORF">PCOR1329_LOCUS58995</name>
</gene>
<evidence type="ECO:0000313" key="4">
    <source>
        <dbReference type="Proteomes" id="UP001189429"/>
    </source>
</evidence>
<keyword evidence="4" id="KW-1185">Reference proteome</keyword>
<keyword evidence="1" id="KW-0547">Nucleotide-binding</keyword>
<feature type="region of interest" description="Disordered" evidence="2">
    <location>
        <begin position="193"/>
        <end position="222"/>
    </location>
</feature>
<dbReference type="PANTHER" id="PTHR47978">
    <property type="match status" value="1"/>
</dbReference>
<dbReference type="SMART" id="SM00175">
    <property type="entry name" value="RAB"/>
    <property type="match status" value="1"/>
</dbReference>
<evidence type="ECO:0000256" key="1">
    <source>
        <dbReference type="ARBA" id="ARBA00022741"/>
    </source>
</evidence>
<reference evidence="3" key="1">
    <citation type="submission" date="2023-10" db="EMBL/GenBank/DDBJ databases">
        <authorList>
            <person name="Chen Y."/>
            <person name="Shah S."/>
            <person name="Dougan E. K."/>
            <person name="Thang M."/>
            <person name="Chan C."/>
        </authorList>
    </citation>
    <scope>NUCLEOTIDE SEQUENCE [LARGE SCALE GENOMIC DNA]</scope>
</reference>
<dbReference type="Pfam" id="PF00071">
    <property type="entry name" value="Ras"/>
    <property type="match status" value="1"/>
</dbReference>
<sequence length="222" mass="23287">MTHVVSLEGCEVKQGDVGHGRARSRLSGVARRELEMGGAQRRSKKSTQSVKSLCLWQFFLRAKRSAPMYYRGSAVCLVVYDITNEDFLAAAKTWVAEICQGTKAAVSLAGNESDLEARRCVSSTARQFSEAQVLAHSELSARTGQRRRPVRGGGPTTAPGADAAGRGRIRAAGAAGGASSGRVLLLLRRPAARRAPPAASPCGARGGLRQGGGGDAERADAL</sequence>